<sequence length="112" mass="12213">MISPETATDIAVMYRDIDAAEKLLDEVKKAIDNFESVDIRDVFGRRRHTLEMGIPSGESSRRILHVPYQLAIPVIEATIASHKARLTALADKARFELSGQPGSLGGPIGGEL</sequence>
<evidence type="ECO:0000313" key="2">
    <source>
        <dbReference type="EMBL" id="PZQ55731.1"/>
    </source>
</evidence>
<name>A0A2W5NQD9_9SPHN</name>
<proteinExistence type="predicted"/>
<keyword evidence="1" id="KW-0175">Coiled coil</keyword>
<gene>
    <name evidence="2" type="ORF">DI555_06815</name>
</gene>
<dbReference type="Proteomes" id="UP000249082">
    <property type="component" value="Unassembled WGS sequence"/>
</dbReference>
<evidence type="ECO:0000256" key="1">
    <source>
        <dbReference type="SAM" id="Coils"/>
    </source>
</evidence>
<feature type="coiled-coil region" evidence="1">
    <location>
        <begin position="10"/>
        <end position="37"/>
    </location>
</feature>
<reference evidence="2 3" key="1">
    <citation type="submission" date="2017-08" db="EMBL/GenBank/DDBJ databases">
        <title>Infants hospitalized years apart are colonized by the same room-sourced microbial strains.</title>
        <authorList>
            <person name="Brooks B."/>
            <person name="Olm M.R."/>
            <person name="Firek B.A."/>
            <person name="Baker R."/>
            <person name="Thomas B.C."/>
            <person name="Morowitz M.J."/>
            <person name="Banfield J.F."/>
        </authorList>
    </citation>
    <scope>NUCLEOTIDE SEQUENCE [LARGE SCALE GENOMIC DNA]</scope>
    <source>
        <strain evidence="2">S2_005_002_R2_33</strain>
    </source>
</reference>
<protein>
    <submittedName>
        <fullName evidence="2">Uncharacterized protein</fullName>
    </submittedName>
</protein>
<accession>A0A2W5NQD9</accession>
<dbReference type="EMBL" id="QFPX01000005">
    <property type="protein sequence ID" value="PZQ55731.1"/>
    <property type="molecule type" value="Genomic_DNA"/>
</dbReference>
<comment type="caution">
    <text evidence="2">The sequence shown here is derived from an EMBL/GenBank/DDBJ whole genome shotgun (WGS) entry which is preliminary data.</text>
</comment>
<dbReference type="AlphaFoldDB" id="A0A2W5NQD9"/>
<evidence type="ECO:0000313" key="3">
    <source>
        <dbReference type="Proteomes" id="UP000249082"/>
    </source>
</evidence>
<organism evidence="2 3">
    <name type="scientific">Novosphingobium pentaromativorans</name>
    <dbReference type="NCBI Taxonomy" id="205844"/>
    <lineage>
        <taxon>Bacteria</taxon>
        <taxon>Pseudomonadati</taxon>
        <taxon>Pseudomonadota</taxon>
        <taxon>Alphaproteobacteria</taxon>
        <taxon>Sphingomonadales</taxon>
        <taxon>Sphingomonadaceae</taxon>
        <taxon>Novosphingobium</taxon>
    </lineage>
</organism>